<evidence type="ECO:0000256" key="1">
    <source>
        <dbReference type="SAM" id="MobiDB-lite"/>
    </source>
</evidence>
<name>A0A843WQY5_COLES</name>
<protein>
    <submittedName>
        <fullName evidence="2">Uncharacterized protein</fullName>
    </submittedName>
</protein>
<gene>
    <name evidence="2" type="ORF">Taro_039716</name>
</gene>
<evidence type="ECO:0000313" key="2">
    <source>
        <dbReference type="EMBL" id="MQM06885.1"/>
    </source>
</evidence>
<feature type="compositionally biased region" description="Basic and acidic residues" evidence="1">
    <location>
        <begin position="35"/>
        <end position="49"/>
    </location>
</feature>
<reference evidence="2" key="1">
    <citation type="submission" date="2017-07" db="EMBL/GenBank/DDBJ databases">
        <title>Taro Niue Genome Assembly and Annotation.</title>
        <authorList>
            <person name="Atibalentja N."/>
            <person name="Keating K."/>
            <person name="Fields C.J."/>
        </authorList>
    </citation>
    <scope>NUCLEOTIDE SEQUENCE</scope>
    <source>
        <strain evidence="2">Niue_2</strain>
        <tissue evidence="2">Leaf</tissue>
    </source>
</reference>
<dbReference type="AlphaFoldDB" id="A0A843WQY5"/>
<dbReference type="EMBL" id="NMUH01003732">
    <property type="protein sequence ID" value="MQM06885.1"/>
    <property type="molecule type" value="Genomic_DNA"/>
</dbReference>
<feature type="compositionally biased region" description="Polar residues" evidence="1">
    <location>
        <begin position="23"/>
        <end position="34"/>
    </location>
</feature>
<feature type="region of interest" description="Disordered" evidence="1">
    <location>
        <begin position="1"/>
        <end position="50"/>
    </location>
</feature>
<feature type="compositionally biased region" description="Polar residues" evidence="1">
    <location>
        <begin position="1"/>
        <end position="10"/>
    </location>
</feature>
<dbReference type="Proteomes" id="UP000652761">
    <property type="component" value="Unassembled WGS sequence"/>
</dbReference>
<organism evidence="2 3">
    <name type="scientific">Colocasia esculenta</name>
    <name type="common">Wild taro</name>
    <name type="synonym">Arum esculentum</name>
    <dbReference type="NCBI Taxonomy" id="4460"/>
    <lineage>
        <taxon>Eukaryota</taxon>
        <taxon>Viridiplantae</taxon>
        <taxon>Streptophyta</taxon>
        <taxon>Embryophyta</taxon>
        <taxon>Tracheophyta</taxon>
        <taxon>Spermatophyta</taxon>
        <taxon>Magnoliopsida</taxon>
        <taxon>Liliopsida</taxon>
        <taxon>Araceae</taxon>
        <taxon>Aroideae</taxon>
        <taxon>Colocasieae</taxon>
        <taxon>Colocasia</taxon>
    </lineage>
</organism>
<comment type="caution">
    <text evidence="2">The sequence shown here is derived from an EMBL/GenBank/DDBJ whole genome shotgun (WGS) entry which is preliminary data.</text>
</comment>
<proteinExistence type="predicted"/>
<sequence length="136" mass="15028">MRVATGSTEIATGACTSHDRLSQVGSRSQRQALSRSDHDRGHCRDRPCERGLSGCRVHRVCARVRHGLRLEELEEELEGSFLSTNSPPLDLSSWSKNLLARARAGHEVAGTQGYGARDFRSADMRRLSSSIHQPCD</sequence>
<accession>A0A843WQY5</accession>
<evidence type="ECO:0000313" key="3">
    <source>
        <dbReference type="Proteomes" id="UP000652761"/>
    </source>
</evidence>
<keyword evidence="3" id="KW-1185">Reference proteome</keyword>